<protein>
    <recommendedName>
        <fullName evidence="3">Squalene/phytoene synthase family protein</fullName>
    </recommendedName>
</protein>
<sequence length="280" mass="29975">MSEAPDAVAAIVRGADFTAFAAAQFAPADARPHLLALRAFDAELARVRSIVSDPTIGEIRLQWWRDALESPERADAVAHPVARALEAAIAFGRLPREPLLRLVDARTDDLYDDPIPTLHEFEGRLGATHSAVIRLGSLILGHGRDPGGAEAAGFGGVAQGLTRLLAELPADASRGRLMMPAETMATHGVLREDVLSGKDTLQLAAAAAELRAFALGRLAEARAAFEDVDPVAAPAFLPLATLPGTLRTLDRRTPLTASGEPARWRVLFRLWKASRRSPPF</sequence>
<dbReference type="Gene3D" id="1.10.600.10">
    <property type="entry name" value="Farnesyl Diphosphate Synthase"/>
    <property type="match status" value="1"/>
</dbReference>
<accession>A0A4Q9GNK5</accession>
<dbReference type="SUPFAM" id="SSF48576">
    <property type="entry name" value="Terpenoid synthases"/>
    <property type="match status" value="1"/>
</dbReference>
<evidence type="ECO:0000313" key="2">
    <source>
        <dbReference type="Proteomes" id="UP000291613"/>
    </source>
</evidence>
<dbReference type="OrthoDB" id="9814909at2"/>
<keyword evidence="2" id="KW-1185">Reference proteome</keyword>
<dbReference type="RefSeq" id="WP_131001996.1">
    <property type="nucleotide sequence ID" value="NZ_JBHSZR010000005.1"/>
</dbReference>
<evidence type="ECO:0000313" key="1">
    <source>
        <dbReference type="EMBL" id="TBN54354.1"/>
    </source>
</evidence>
<proteinExistence type="predicted"/>
<name>A0A4Q9GNK5_9HYPH</name>
<dbReference type="InterPro" id="IPR002060">
    <property type="entry name" value="Squ/phyt_synthse"/>
</dbReference>
<dbReference type="Proteomes" id="UP000291613">
    <property type="component" value="Unassembled WGS sequence"/>
</dbReference>
<dbReference type="InterPro" id="IPR008949">
    <property type="entry name" value="Isoprenoid_synthase_dom_sf"/>
</dbReference>
<comment type="caution">
    <text evidence="1">The sequence shown here is derived from an EMBL/GenBank/DDBJ whole genome shotgun (WGS) entry which is preliminary data.</text>
</comment>
<reference evidence="1 2" key="1">
    <citation type="submission" date="2019-02" db="EMBL/GenBank/DDBJ databases">
        <title>Hansschlegelia quercus sp. nov., a novel methylotrophic bacterium from buds of oak (Quercus robur L.).</title>
        <authorList>
            <person name="Agafonova N.V."/>
            <person name="Kaparullina E.N."/>
            <person name="Grouzdev D.S."/>
            <person name="Doronina N.V."/>
        </authorList>
    </citation>
    <scope>NUCLEOTIDE SEQUENCE [LARGE SCALE GENOMIC DNA]</scope>
    <source>
        <strain evidence="1 2">Dub</strain>
    </source>
</reference>
<dbReference type="EMBL" id="SIUB01000002">
    <property type="protein sequence ID" value="TBN54354.1"/>
    <property type="molecule type" value="Genomic_DNA"/>
</dbReference>
<organism evidence="1 2">
    <name type="scientific">Hansschlegelia quercus</name>
    <dbReference type="NCBI Taxonomy" id="2528245"/>
    <lineage>
        <taxon>Bacteria</taxon>
        <taxon>Pseudomonadati</taxon>
        <taxon>Pseudomonadota</taxon>
        <taxon>Alphaproteobacteria</taxon>
        <taxon>Hyphomicrobiales</taxon>
        <taxon>Methylopilaceae</taxon>
        <taxon>Hansschlegelia</taxon>
    </lineage>
</organism>
<gene>
    <name evidence="1" type="ORF">EYR15_05840</name>
</gene>
<dbReference type="Pfam" id="PF00494">
    <property type="entry name" value="SQS_PSY"/>
    <property type="match status" value="1"/>
</dbReference>
<evidence type="ECO:0008006" key="3">
    <source>
        <dbReference type="Google" id="ProtNLM"/>
    </source>
</evidence>
<dbReference type="AlphaFoldDB" id="A0A4Q9GNK5"/>